<dbReference type="EMBL" id="CP003811">
    <property type="protein sequence ID" value="AIQ89694.1"/>
    <property type="molecule type" value="Genomic_DNA"/>
</dbReference>
<keyword evidence="3" id="KW-1185">Reference proteome</keyword>
<dbReference type="KEGG" id="mor:MOC_1939"/>
<sequence length="42" mass="4198">MYDGFPHSLELPPSPLDDPQSLDGGGPAGFVTGTVAIPAMAA</sequence>
<organism evidence="2 3">
    <name type="scientific">Methylobacterium oryzae CBMB20</name>
    <dbReference type="NCBI Taxonomy" id="693986"/>
    <lineage>
        <taxon>Bacteria</taxon>
        <taxon>Pseudomonadati</taxon>
        <taxon>Pseudomonadota</taxon>
        <taxon>Alphaproteobacteria</taxon>
        <taxon>Hyphomicrobiales</taxon>
        <taxon>Methylobacteriaceae</taxon>
        <taxon>Methylobacterium</taxon>
    </lineage>
</organism>
<evidence type="ECO:0000313" key="2">
    <source>
        <dbReference type="EMBL" id="AIQ89694.1"/>
    </source>
</evidence>
<gene>
    <name evidence="2" type="ORF">MOC_1939</name>
</gene>
<evidence type="ECO:0000313" key="3">
    <source>
        <dbReference type="Proteomes" id="UP000029492"/>
    </source>
</evidence>
<dbReference type="STRING" id="693986.MOC_1939"/>
<name>A0A089Q537_9HYPH</name>
<dbReference type="HOGENOM" id="CLU_3253963_0_0_5"/>
<protein>
    <submittedName>
        <fullName evidence="2">Protein of unassigned function</fullName>
    </submittedName>
</protein>
<reference evidence="2 3" key="1">
    <citation type="journal article" date="2014" name="PLoS ONE">
        <title>Genome Information of Methylobacterium oryzae, a Plant-Probiotic Methylotroph in the Phyllosphere.</title>
        <authorList>
            <person name="Kwak M.J."/>
            <person name="Jeong H."/>
            <person name="Madhaiyan M."/>
            <person name="Lee Y."/>
            <person name="Sa T.M."/>
            <person name="Oh T.K."/>
            <person name="Kim J.F."/>
        </authorList>
    </citation>
    <scope>NUCLEOTIDE SEQUENCE [LARGE SCALE GENOMIC DNA]</scope>
    <source>
        <strain evidence="2 3">CBMB20</strain>
    </source>
</reference>
<dbReference type="Proteomes" id="UP000029492">
    <property type="component" value="Chromosome"/>
</dbReference>
<evidence type="ECO:0000256" key="1">
    <source>
        <dbReference type="SAM" id="MobiDB-lite"/>
    </source>
</evidence>
<proteinExistence type="predicted"/>
<dbReference type="AlphaFoldDB" id="A0A089Q537"/>
<feature type="region of interest" description="Disordered" evidence="1">
    <location>
        <begin position="1"/>
        <end position="28"/>
    </location>
</feature>
<accession>A0A089Q537</accession>